<dbReference type="Pfam" id="PF19316">
    <property type="entry name" value="PIGO_PIGG"/>
    <property type="match status" value="1"/>
</dbReference>
<comment type="subcellular location">
    <subcellularLocation>
        <location evidence="1">Endoplasmic reticulum membrane</location>
        <topology evidence="1">Multi-pass membrane protein</topology>
    </subcellularLocation>
</comment>
<dbReference type="InterPro" id="IPR002591">
    <property type="entry name" value="Phosphodiest/P_Trfase"/>
</dbReference>
<dbReference type="Proteomes" id="UP000311382">
    <property type="component" value="Unassembled WGS sequence"/>
</dbReference>
<dbReference type="EMBL" id="SOZI01000014">
    <property type="protein sequence ID" value="TNY23184.1"/>
    <property type="molecule type" value="Genomic_DNA"/>
</dbReference>
<evidence type="ECO:0000256" key="8">
    <source>
        <dbReference type="ARBA" id="ARBA00022989"/>
    </source>
</evidence>
<evidence type="ECO:0000256" key="11">
    <source>
        <dbReference type="SAM" id="MobiDB-lite"/>
    </source>
</evidence>
<dbReference type="OrthoDB" id="272139at2759"/>
<feature type="transmembrane region" description="Helical" evidence="12">
    <location>
        <begin position="698"/>
        <end position="716"/>
    </location>
</feature>
<sequence>MRPERAVTECRPLRKEVGSPTPLLGPARGSPGSSSQAISRTSFSRVRKSQATTSSSSRGSCSATWASVVTPAALHDEPAMATEEKRVDAKASEASAEPTSALYRARRWLHVLPFLPAGSTFLSGLTLLALLHGVALLLFTRGFLLTRKALPNINDCDPVAPSGNLDASCSLPATHDKLVFLVVDALRADFVLPVAEPANPFYANHVPLPGHLTATEPTQSFLAHFIADAPTTTLQRLKGMTTGSLPTFIDAGSNFAGEQADEDNWLWQAKRAGKRIALAGDETWLNVFPRGTKSSVWAEDLVRPYDSFDVEDLDTVDRGVREHLLELLDEPRQREWDIVVAHGLGLDHAGHRFGAEHRETTRKLRETEQLLRDVVERLHDDTLLVVVGDHGMTDRGDHGGDSREEVDAALWVYSKKPLIDNAWFKHALDSPQHPAASLRANGEASTDLADRFELAWPEKGLRTATRSVSQIDLVPTLSLLLGLPIPFGNLGLPIPEFFFRKSELPVAPPSPSSQAVEERAHKPKRSFFGLGSSQPERRDHEELSPLQTYLQATLLASSELSHYLLTYTALPSGKDLLPSMPELSFILEIAKSAYKGAHAPGHSRDEMERRALDKFVAFERKAREKARTVWARFDPVLMGAGIAVFVGSLLVAARLAGAAKRGPTARFLVGRALEGSLVALVVGAGLAVAGTFKGRPTLLGALFVAAVGAELAVILAPPTSSIPPAFGLQRYFSIRQFAPLVPLVAHAAIFGSNSLTVFEDSAVLYLLTTLLLFSLVRAFAAPEARLRNRIVAYSSVALVCVRLMATSTICREEQVPRCHPTFYLAPGSTASQVVLGLSVVAALLVPTFLRSSLAVSKSDEGVAPLFLGVGVRALLLGGSAYWALDHAVAAGTLSSTGAALAGVAKTGFARAVLLAGTLATTFVWPLSPLCIRVQREQVRTAAGEPTRTQIKVIGFANALGSSYLLFFAAAFSLLVLVSPPPAQLVLTLHLVVLVCLLEVWDSERDVAHLTSALASTASLEAFLQGDDLGDGAGGLPPAPPHTGPTFVQLSTLALLAHVSFFATGHQAALSSIQWSTAFIGFPSLTYPFSPLLVTLNTLSSFVLTALALPLFVLWNVPPPLKDQGALFAPRHLLRAGAGCLAYFAALTLASAACAAHLRRHLFVWKVFAPRFMLAGVALVATDVVLVGCAMGWGATGVLAKVKMSLGTRVAE</sequence>
<organism evidence="14 15">
    <name type="scientific">Rhodotorula diobovata</name>
    <dbReference type="NCBI Taxonomy" id="5288"/>
    <lineage>
        <taxon>Eukaryota</taxon>
        <taxon>Fungi</taxon>
        <taxon>Dikarya</taxon>
        <taxon>Basidiomycota</taxon>
        <taxon>Pucciniomycotina</taxon>
        <taxon>Microbotryomycetes</taxon>
        <taxon>Sporidiobolales</taxon>
        <taxon>Sporidiobolaceae</taxon>
        <taxon>Rhodotorula</taxon>
    </lineage>
</organism>
<evidence type="ECO:0000256" key="5">
    <source>
        <dbReference type="ARBA" id="ARBA00022679"/>
    </source>
</evidence>
<feature type="transmembrane region" description="Helical" evidence="12">
    <location>
        <begin position="829"/>
        <end position="849"/>
    </location>
</feature>
<feature type="transmembrane region" description="Helical" evidence="12">
    <location>
        <begin position="762"/>
        <end position="779"/>
    </location>
</feature>
<evidence type="ECO:0000256" key="10">
    <source>
        <dbReference type="ARBA" id="ARBA00023180"/>
    </source>
</evidence>
<proteinExistence type="inferred from homology"/>
<feature type="transmembrane region" description="Helical" evidence="12">
    <location>
        <begin position="1132"/>
        <end position="1155"/>
    </location>
</feature>
<feature type="transmembrane region" description="Helical" evidence="12">
    <location>
        <begin position="861"/>
        <end position="884"/>
    </location>
</feature>
<keyword evidence="4" id="KW-0337">GPI-anchor biosynthesis</keyword>
<name>A0A5C5G4C2_9BASI</name>
<dbReference type="GO" id="GO:0051377">
    <property type="term" value="F:mannose-ethanolamine phosphotransferase activity"/>
    <property type="evidence" value="ECO:0007669"/>
    <property type="project" value="InterPro"/>
</dbReference>
<feature type="domain" description="GPI ethanolamine phosphate transferase 2 C-terminal" evidence="13">
    <location>
        <begin position="1051"/>
        <end position="1180"/>
    </location>
</feature>
<feature type="transmembrane region" description="Helical" evidence="12">
    <location>
        <begin position="737"/>
        <end position="756"/>
    </location>
</feature>
<evidence type="ECO:0000256" key="6">
    <source>
        <dbReference type="ARBA" id="ARBA00022692"/>
    </source>
</evidence>
<feature type="transmembrane region" description="Helical" evidence="12">
    <location>
        <begin position="114"/>
        <end position="139"/>
    </location>
</feature>
<dbReference type="STRING" id="5288.A0A5C5G4C2"/>
<evidence type="ECO:0000256" key="1">
    <source>
        <dbReference type="ARBA" id="ARBA00004477"/>
    </source>
</evidence>
<keyword evidence="9 12" id="KW-0472">Membrane</keyword>
<dbReference type="Gene3D" id="3.40.720.10">
    <property type="entry name" value="Alkaline Phosphatase, subunit A"/>
    <property type="match status" value="1"/>
</dbReference>
<dbReference type="GO" id="GO:0005789">
    <property type="term" value="C:endoplasmic reticulum membrane"/>
    <property type="evidence" value="ECO:0007669"/>
    <property type="project" value="UniProtKB-SubCell"/>
</dbReference>
<comment type="similarity">
    <text evidence="3">Belongs to the PIGG/PIGN/PIGO family. PIGO subfamily.</text>
</comment>
<dbReference type="AlphaFoldDB" id="A0A5C5G4C2"/>
<evidence type="ECO:0000256" key="2">
    <source>
        <dbReference type="ARBA" id="ARBA00004687"/>
    </source>
</evidence>
<keyword evidence="7" id="KW-0256">Endoplasmic reticulum</keyword>
<dbReference type="InterPro" id="IPR037675">
    <property type="entry name" value="PIG-O_N"/>
</dbReference>
<dbReference type="GO" id="GO:0006506">
    <property type="term" value="P:GPI anchor biosynthetic process"/>
    <property type="evidence" value="ECO:0007669"/>
    <property type="project" value="UniProtKB-UniPathway"/>
</dbReference>
<feature type="transmembrane region" description="Helical" evidence="12">
    <location>
        <begin position="1091"/>
        <end position="1112"/>
    </location>
</feature>
<evidence type="ECO:0000313" key="15">
    <source>
        <dbReference type="Proteomes" id="UP000311382"/>
    </source>
</evidence>
<reference evidence="14 15" key="1">
    <citation type="submission" date="2019-03" db="EMBL/GenBank/DDBJ databases">
        <title>Rhodosporidium diobovatum UCD-FST 08-225 genome sequencing, assembly, and annotation.</title>
        <authorList>
            <person name="Fakankun I.U."/>
            <person name="Fristensky B."/>
            <person name="Levin D.B."/>
        </authorList>
    </citation>
    <scope>NUCLEOTIDE SEQUENCE [LARGE SCALE GENOMIC DNA]</scope>
    <source>
        <strain evidence="14 15">UCD-FST 08-225</strain>
    </source>
</reference>
<evidence type="ECO:0000256" key="7">
    <source>
        <dbReference type="ARBA" id="ARBA00022824"/>
    </source>
</evidence>
<dbReference type="SUPFAM" id="SSF53649">
    <property type="entry name" value="Alkaline phosphatase-like"/>
    <property type="match status" value="1"/>
</dbReference>
<accession>A0A5C5G4C2</accession>
<keyword evidence="6 12" id="KW-0812">Transmembrane</keyword>
<dbReference type="PANTHER" id="PTHR23071">
    <property type="entry name" value="PHOSPHATIDYLINOSITOL GLYCAN"/>
    <property type="match status" value="1"/>
</dbReference>
<evidence type="ECO:0000256" key="4">
    <source>
        <dbReference type="ARBA" id="ARBA00022502"/>
    </source>
</evidence>
<feature type="transmembrane region" description="Helical" evidence="12">
    <location>
        <begin position="1167"/>
        <end position="1194"/>
    </location>
</feature>
<evidence type="ECO:0000259" key="13">
    <source>
        <dbReference type="Pfam" id="PF19316"/>
    </source>
</evidence>
<dbReference type="Pfam" id="PF01663">
    <property type="entry name" value="Phosphodiest"/>
    <property type="match status" value="1"/>
</dbReference>
<gene>
    <name evidence="14" type="ORF">DMC30DRAFT_444573</name>
</gene>
<feature type="compositionally biased region" description="Polar residues" evidence="11">
    <location>
        <begin position="31"/>
        <end position="44"/>
    </location>
</feature>
<feature type="transmembrane region" description="Helical" evidence="12">
    <location>
        <begin position="908"/>
        <end position="931"/>
    </location>
</feature>
<evidence type="ECO:0000256" key="3">
    <source>
        <dbReference type="ARBA" id="ARBA00008695"/>
    </source>
</evidence>
<feature type="region of interest" description="Disordered" evidence="11">
    <location>
        <begin position="1"/>
        <end position="61"/>
    </location>
</feature>
<evidence type="ECO:0000256" key="12">
    <source>
        <dbReference type="SAM" id="Phobius"/>
    </source>
</evidence>
<comment type="pathway">
    <text evidence="2">Glycolipid biosynthesis; glycosylphosphatidylinositol-anchor biosynthesis.</text>
</comment>
<protein>
    <recommendedName>
        <fullName evidence="13">GPI ethanolamine phosphate transferase 2 C-terminal domain-containing protein</fullName>
    </recommendedName>
</protein>
<dbReference type="InterPro" id="IPR039524">
    <property type="entry name" value="PIGO/GPI13"/>
</dbReference>
<keyword evidence="8 12" id="KW-1133">Transmembrane helix</keyword>
<dbReference type="PANTHER" id="PTHR23071:SF1">
    <property type="entry name" value="GPI ETHANOLAMINE PHOSPHATE TRANSFERASE 3"/>
    <property type="match status" value="1"/>
</dbReference>
<feature type="transmembrane region" description="Helical" evidence="12">
    <location>
        <begin position="636"/>
        <end position="656"/>
    </location>
</feature>
<evidence type="ECO:0000313" key="14">
    <source>
        <dbReference type="EMBL" id="TNY23184.1"/>
    </source>
</evidence>
<keyword evidence="15" id="KW-1185">Reference proteome</keyword>
<keyword evidence="5" id="KW-0808">Transferase</keyword>
<dbReference type="CDD" id="cd16023">
    <property type="entry name" value="GPI_EPT_3"/>
    <property type="match status" value="1"/>
</dbReference>
<feature type="compositionally biased region" description="Basic and acidic residues" evidence="11">
    <location>
        <begin position="1"/>
        <end position="17"/>
    </location>
</feature>
<dbReference type="UniPathway" id="UPA00196"/>
<evidence type="ECO:0000256" key="9">
    <source>
        <dbReference type="ARBA" id="ARBA00023136"/>
    </source>
</evidence>
<comment type="caution">
    <text evidence="14">The sequence shown here is derived from an EMBL/GenBank/DDBJ whole genome shotgun (WGS) entry which is preliminary data.</text>
</comment>
<feature type="transmembrane region" description="Helical" evidence="12">
    <location>
        <begin position="668"/>
        <end position="692"/>
    </location>
</feature>
<dbReference type="InterPro" id="IPR017850">
    <property type="entry name" value="Alkaline_phosphatase_core_sf"/>
</dbReference>
<dbReference type="InterPro" id="IPR045687">
    <property type="entry name" value="PIGG/GPI7_C"/>
</dbReference>
<feature type="transmembrane region" description="Helical" evidence="12">
    <location>
        <begin position="952"/>
        <end position="976"/>
    </location>
</feature>
<feature type="region of interest" description="Disordered" evidence="11">
    <location>
        <begin position="509"/>
        <end position="541"/>
    </location>
</feature>
<keyword evidence="10" id="KW-0325">Glycoprotein</keyword>
<feature type="compositionally biased region" description="Low complexity" evidence="11">
    <location>
        <begin position="49"/>
        <end position="61"/>
    </location>
</feature>